<keyword evidence="2 8" id="KW-0493">Microtubule</keyword>
<evidence type="ECO:0000256" key="2">
    <source>
        <dbReference type="ARBA" id="ARBA00022701"/>
    </source>
</evidence>
<feature type="compositionally biased region" description="Pro residues" evidence="9">
    <location>
        <begin position="18"/>
        <end position="29"/>
    </location>
</feature>
<organism evidence="11 12">
    <name type="scientific">Ceratopteris richardii</name>
    <name type="common">Triangle waterfern</name>
    <dbReference type="NCBI Taxonomy" id="49495"/>
    <lineage>
        <taxon>Eukaryota</taxon>
        <taxon>Viridiplantae</taxon>
        <taxon>Streptophyta</taxon>
        <taxon>Embryophyta</taxon>
        <taxon>Tracheophyta</taxon>
        <taxon>Polypodiopsida</taxon>
        <taxon>Polypodiidae</taxon>
        <taxon>Polypodiales</taxon>
        <taxon>Pteridineae</taxon>
        <taxon>Pteridaceae</taxon>
        <taxon>Parkerioideae</taxon>
        <taxon>Ceratopteris</taxon>
    </lineage>
</organism>
<evidence type="ECO:0000256" key="4">
    <source>
        <dbReference type="ARBA" id="ARBA00022840"/>
    </source>
</evidence>
<feature type="region of interest" description="Disordered" evidence="9">
    <location>
        <begin position="1"/>
        <end position="41"/>
    </location>
</feature>
<feature type="compositionally biased region" description="Polar residues" evidence="9">
    <location>
        <begin position="422"/>
        <end position="443"/>
    </location>
</feature>
<dbReference type="InterPro" id="IPR019821">
    <property type="entry name" value="Kinesin_motor_CS"/>
</dbReference>
<sequence>MNPGQCFKRSIIHGAPPSDKPPPDMPPSPHKSHFLQNSDNERVKVTVRSRPLTKAEESREDVIPVVFVNPDKSTVTVRRKGSFVDYTEFKFDAVLGASATQADVYAVAAQPIVLDVLEGYNGTIMAYGQTGAGKTYTLADVVINDAIQSRVEGIIPRSAANIFEYASNDKNHEYHISMSYIQIYMETIQDLLNPETTNLQIREAEDGGIFIAGVHEIEVKSLEDVVTLLMLGDCNRQCAFTKLNAHSSRSHAIVIITVEKKTFSLLDSTNSSEGRRISKGILVGKLFLVDLAGSERLKKSGSEGLRAVEAMSVNMSLTALGKCISARADPSITHVPFRDSKLTRLLQESLGGNTKTSLIINIAPCCDHIQETLSSLKFGIRAMKVGSRAILNFEEEFRVLNRHLQENTQSKDKQAGNDTKSHNQGVNPESHIDAQTNSGSKCSNILDHKGKVSRRAERNILKKSTKEPDFGQDSKDVSVNCGEEEIRELQRAYKKHYVDELQNEKQKVEVVAGSQLMANSAAKVLKSLSVLDEFFTKKCET</sequence>
<evidence type="ECO:0000313" key="11">
    <source>
        <dbReference type="EMBL" id="KAH7296742.1"/>
    </source>
</evidence>
<dbReference type="InterPro" id="IPR036961">
    <property type="entry name" value="Kinesin_motor_dom_sf"/>
</dbReference>
<keyword evidence="5" id="KW-0175">Coiled coil</keyword>
<dbReference type="Pfam" id="PF00225">
    <property type="entry name" value="Kinesin"/>
    <property type="match status" value="1"/>
</dbReference>
<keyword evidence="12" id="KW-1185">Reference proteome</keyword>
<dbReference type="Gene3D" id="3.40.850.10">
    <property type="entry name" value="Kinesin motor domain"/>
    <property type="match status" value="1"/>
</dbReference>
<name>A0A8T2RJR4_CERRI</name>
<evidence type="ECO:0000256" key="8">
    <source>
        <dbReference type="RuleBase" id="RU000394"/>
    </source>
</evidence>
<dbReference type="SMART" id="SM00129">
    <property type="entry name" value="KISc"/>
    <property type="match status" value="1"/>
</dbReference>
<dbReference type="CDD" id="cd00106">
    <property type="entry name" value="KISc"/>
    <property type="match status" value="1"/>
</dbReference>
<feature type="region of interest" description="Disordered" evidence="9">
    <location>
        <begin position="406"/>
        <end position="445"/>
    </location>
</feature>
<dbReference type="SUPFAM" id="SSF52540">
    <property type="entry name" value="P-loop containing nucleoside triphosphate hydrolases"/>
    <property type="match status" value="1"/>
</dbReference>
<dbReference type="InterPro" id="IPR027417">
    <property type="entry name" value="P-loop_NTPase"/>
</dbReference>
<dbReference type="GO" id="GO:0008017">
    <property type="term" value="F:microtubule binding"/>
    <property type="evidence" value="ECO:0007669"/>
    <property type="project" value="InterPro"/>
</dbReference>
<dbReference type="GO" id="GO:0003777">
    <property type="term" value="F:microtubule motor activity"/>
    <property type="evidence" value="ECO:0007669"/>
    <property type="project" value="InterPro"/>
</dbReference>
<dbReference type="OrthoDB" id="3176171at2759"/>
<dbReference type="InterPro" id="IPR027640">
    <property type="entry name" value="Kinesin-like_fam"/>
</dbReference>
<accession>A0A8T2RJR4</accession>
<evidence type="ECO:0000259" key="10">
    <source>
        <dbReference type="PROSITE" id="PS50067"/>
    </source>
</evidence>
<dbReference type="PANTHER" id="PTHR47968">
    <property type="entry name" value="CENTROMERE PROTEIN E"/>
    <property type="match status" value="1"/>
</dbReference>
<dbReference type="EMBL" id="CM035431">
    <property type="protein sequence ID" value="KAH7296742.1"/>
    <property type="molecule type" value="Genomic_DNA"/>
</dbReference>
<keyword evidence="3 7" id="KW-0547">Nucleotide-binding</keyword>
<dbReference type="GO" id="GO:0005524">
    <property type="term" value="F:ATP binding"/>
    <property type="evidence" value="ECO:0007669"/>
    <property type="project" value="UniProtKB-UniRule"/>
</dbReference>
<dbReference type="Proteomes" id="UP000825935">
    <property type="component" value="Chromosome 26"/>
</dbReference>
<evidence type="ECO:0000256" key="7">
    <source>
        <dbReference type="PROSITE-ProRule" id="PRU00283"/>
    </source>
</evidence>
<dbReference type="PANTHER" id="PTHR47968:SF36">
    <property type="entry name" value="KINESIN HEAVY CHAIN ISOFORM X1"/>
    <property type="match status" value="1"/>
</dbReference>
<evidence type="ECO:0000313" key="12">
    <source>
        <dbReference type="Proteomes" id="UP000825935"/>
    </source>
</evidence>
<dbReference type="AlphaFoldDB" id="A0A8T2RJR4"/>
<dbReference type="GO" id="GO:0007018">
    <property type="term" value="P:microtubule-based movement"/>
    <property type="evidence" value="ECO:0007669"/>
    <property type="project" value="InterPro"/>
</dbReference>
<comment type="caution">
    <text evidence="11">The sequence shown here is derived from an EMBL/GenBank/DDBJ whole genome shotgun (WGS) entry which is preliminary data.</text>
</comment>
<keyword evidence="6 7" id="KW-0505">Motor protein</keyword>
<comment type="similarity">
    <text evidence="7 8">Belongs to the TRAFAC class myosin-kinesin ATPase superfamily. Kinesin family.</text>
</comment>
<dbReference type="PROSITE" id="PS00411">
    <property type="entry name" value="KINESIN_MOTOR_1"/>
    <property type="match status" value="1"/>
</dbReference>
<evidence type="ECO:0000256" key="5">
    <source>
        <dbReference type="ARBA" id="ARBA00023054"/>
    </source>
</evidence>
<reference evidence="11" key="1">
    <citation type="submission" date="2021-08" db="EMBL/GenBank/DDBJ databases">
        <title>WGS assembly of Ceratopteris richardii.</title>
        <authorList>
            <person name="Marchant D.B."/>
            <person name="Chen G."/>
            <person name="Jenkins J."/>
            <person name="Shu S."/>
            <person name="Leebens-Mack J."/>
            <person name="Grimwood J."/>
            <person name="Schmutz J."/>
            <person name="Soltis P."/>
            <person name="Soltis D."/>
            <person name="Chen Z.-H."/>
        </authorList>
    </citation>
    <scope>NUCLEOTIDE SEQUENCE</scope>
    <source>
        <strain evidence="11">Whitten #5841</strain>
        <tissue evidence="11">Leaf</tissue>
    </source>
</reference>
<dbReference type="PRINTS" id="PR00380">
    <property type="entry name" value="KINESINHEAVY"/>
</dbReference>
<evidence type="ECO:0000256" key="6">
    <source>
        <dbReference type="ARBA" id="ARBA00023175"/>
    </source>
</evidence>
<protein>
    <recommendedName>
        <fullName evidence="8">Kinesin-like protein</fullName>
    </recommendedName>
</protein>
<keyword evidence="1" id="KW-0150">Chloroplast</keyword>
<keyword evidence="4 7" id="KW-0067">ATP-binding</keyword>
<proteinExistence type="inferred from homology"/>
<evidence type="ECO:0000256" key="1">
    <source>
        <dbReference type="ARBA" id="ARBA00022528"/>
    </source>
</evidence>
<dbReference type="InterPro" id="IPR001752">
    <property type="entry name" value="Kinesin_motor_dom"/>
</dbReference>
<feature type="compositionally biased region" description="Basic and acidic residues" evidence="9">
    <location>
        <begin position="406"/>
        <end position="421"/>
    </location>
</feature>
<dbReference type="GO" id="GO:0005874">
    <property type="term" value="C:microtubule"/>
    <property type="evidence" value="ECO:0007669"/>
    <property type="project" value="UniProtKB-KW"/>
</dbReference>
<dbReference type="PROSITE" id="PS50067">
    <property type="entry name" value="KINESIN_MOTOR_2"/>
    <property type="match status" value="1"/>
</dbReference>
<evidence type="ECO:0000256" key="3">
    <source>
        <dbReference type="ARBA" id="ARBA00022741"/>
    </source>
</evidence>
<feature type="domain" description="Kinesin motor" evidence="10">
    <location>
        <begin position="42"/>
        <end position="385"/>
    </location>
</feature>
<evidence type="ECO:0000256" key="9">
    <source>
        <dbReference type="SAM" id="MobiDB-lite"/>
    </source>
</evidence>
<keyword evidence="1" id="KW-0934">Plastid</keyword>
<feature type="binding site" evidence="7">
    <location>
        <begin position="128"/>
        <end position="135"/>
    </location>
    <ligand>
        <name>ATP</name>
        <dbReference type="ChEBI" id="CHEBI:30616"/>
    </ligand>
</feature>
<dbReference type="OMA" id="NRNENVH"/>
<gene>
    <name evidence="11" type="ORF">KP509_26G036900</name>
</gene>